<dbReference type="Pfam" id="PF07478">
    <property type="entry name" value="Dala_Dala_lig_C"/>
    <property type="match status" value="1"/>
</dbReference>
<keyword evidence="12" id="KW-0460">Magnesium</keyword>
<gene>
    <name evidence="10 15" type="primary">ddl</name>
    <name evidence="15" type="ORF">R50_2463</name>
</gene>
<dbReference type="HAMAP" id="MF_00047">
    <property type="entry name" value="Dala_Dala_lig"/>
    <property type="match status" value="1"/>
</dbReference>
<evidence type="ECO:0000256" key="1">
    <source>
        <dbReference type="ARBA" id="ARBA00004496"/>
    </source>
</evidence>
<keyword evidence="8 10" id="KW-0573">Peptidoglycan synthesis</keyword>
<dbReference type="SUPFAM" id="SSF56059">
    <property type="entry name" value="Glutathione synthetase ATP-binding domain-like"/>
    <property type="match status" value="1"/>
</dbReference>
<keyword evidence="12" id="KW-0479">Metal-binding</keyword>
<feature type="binding site" evidence="12">
    <location>
        <position position="306"/>
    </location>
    <ligand>
        <name>Mg(2+)</name>
        <dbReference type="ChEBI" id="CHEBI:18420"/>
        <label>2</label>
    </ligand>
</feature>
<dbReference type="GO" id="GO:0005524">
    <property type="term" value="F:ATP binding"/>
    <property type="evidence" value="ECO:0007669"/>
    <property type="project" value="UniProtKB-UniRule"/>
</dbReference>
<dbReference type="Gene3D" id="3.30.470.20">
    <property type="entry name" value="ATP-grasp fold, B domain"/>
    <property type="match status" value="1"/>
</dbReference>
<dbReference type="InterPro" id="IPR016185">
    <property type="entry name" value="PreATP-grasp_dom_sf"/>
</dbReference>
<evidence type="ECO:0000256" key="13">
    <source>
        <dbReference type="PROSITE-ProRule" id="PRU00409"/>
    </source>
</evidence>
<evidence type="ECO:0000256" key="12">
    <source>
        <dbReference type="PIRSR" id="PIRSR039102-3"/>
    </source>
</evidence>
<dbReference type="InterPro" id="IPR011095">
    <property type="entry name" value="Dala_Dala_lig_C"/>
</dbReference>
<dbReference type="KEGG" id="hfv:R50_2463"/>
<dbReference type="Pfam" id="PF01820">
    <property type="entry name" value="Dala_Dala_lig_N"/>
    <property type="match status" value="1"/>
</dbReference>
<dbReference type="PANTHER" id="PTHR23132">
    <property type="entry name" value="D-ALANINE--D-ALANINE LIGASE"/>
    <property type="match status" value="1"/>
</dbReference>
<dbReference type="PROSITE" id="PS00843">
    <property type="entry name" value="DALA_DALA_LIGASE_1"/>
    <property type="match status" value="1"/>
</dbReference>
<dbReference type="InterPro" id="IPR005905">
    <property type="entry name" value="D_ala_D_ala"/>
</dbReference>
<evidence type="ECO:0000259" key="14">
    <source>
        <dbReference type="PROSITE" id="PS50975"/>
    </source>
</evidence>
<dbReference type="Gene3D" id="3.30.1490.20">
    <property type="entry name" value="ATP-grasp fold, A domain"/>
    <property type="match status" value="1"/>
</dbReference>
<evidence type="ECO:0000256" key="9">
    <source>
        <dbReference type="ARBA" id="ARBA00023316"/>
    </source>
</evidence>
<keyword evidence="3 10" id="KW-0963">Cytoplasm</keyword>
<evidence type="ECO:0000256" key="11">
    <source>
        <dbReference type="PIRSR" id="PIRSR039102-1"/>
    </source>
</evidence>
<dbReference type="NCBIfam" id="NF002528">
    <property type="entry name" value="PRK01966.1-4"/>
    <property type="match status" value="1"/>
</dbReference>
<comment type="pathway">
    <text evidence="10">Cell wall biogenesis; peptidoglycan biosynthesis.</text>
</comment>
<keyword evidence="7 10" id="KW-0133">Cell shape</keyword>
<keyword evidence="5 13" id="KW-0547">Nucleotide-binding</keyword>
<evidence type="ECO:0000256" key="3">
    <source>
        <dbReference type="ARBA" id="ARBA00022490"/>
    </source>
</evidence>
<keyword evidence="4 10" id="KW-0436">Ligase</keyword>
<comment type="catalytic activity">
    <reaction evidence="10">
        <text>2 D-alanine + ATP = D-alanyl-D-alanine + ADP + phosphate + H(+)</text>
        <dbReference type="Rhea" id="RHEA:11224"/>
        <dbReference type="ChEBI" id="CHEBI:15378"/>
        <dbReference type="ChEBI" id="CHEBI:30616"/>
        <dbReference type="ChEBI" id="CHEBI:43474"/>
        <dbReference type="ChEBI" id="CHEBI:57416"/>
        <dbReference type="ChEBI" id="CHEBI:57822"/>
        <dbReference type="ChEBI" id="CHEBI:456216"/>
        <dbReference type="EC" id="6.3.2.4"/>
    </reaction>
</comment>
<dbReference type="AlphaFoldDB" id="A0A6F8ZK31"/>
<dbReference type="NCBIfam" id="TIGR01205">
    <property type="entry name" value="D_ala_D_alaTIGR"/>
    <property type="match status" value="1"/>
</dbReference>
<accession>A0A6F8ZK31</accession>
<dbReference type="NCBIfam" id="NF002378">
    <property type="entry name" value="PRK01372.1"/>
    <property type="match status" value="1"/>
</dbReference>
<feature type="binding site" evidence="12">
    <location>
        <position position="292"/>
    </location>
    <ligand>
        <name>Mg(2+)</name>
        <dbReference type="ChEBI" id="CHEBI:18420"/>
        <label>1</label>
    </ligand>
</feature>
<dbReference type="GO" id="GO:0071555">
    <property type="term" value="P:cell wall organization"/>
    <property type="evidence" value="ECO:0007669"/>
    <property type="project" value="UniProtKB-KW"/>
</dbReference>
<keyword evidence="12" id="KW-0464">Manganese</keyword>
<feature type="domain" description="ATP-grasp" evidence="14">
    <location>
        <begin position="131"/>
        <end position="337"/>
    </location>
</feature>
<dbReference type="PROSITE" id="PS00844">
    <property type="entry name" value="DALA_DALA_LIGASE_2"/>
    <property type="match status" value="1"/>
</dbReference>
<dbReference type="UniPathway" id="UPA00219"/>
<dbReference type="GO" id="GO:0008360">
    <property type="term" value="P:regulation of cell shape"/>
    <property type="evidence" value="ECO:0007669"/>
    <property type="project" value="UniProtKB-KW"/>
</dbReference>
<keyword evidence="6 13" id="KW-0067">ATP-binding</keyword>
<dbReference type="Gene3D" id="3.40.50.20">
    <property type="match status" value="1"/>
</dbReference>
<dbReference type="InterPro" id="IPR011761">
    <property type="entry name" value="ATP-grasp"/>
</dbReference>
<dbReference type="GO" id="GO:0008716">
    <property type="term" value="F:D-alanine-D-alanine ligase activity"/>
    <property type="evidence" value="ECO:0007669"/>
    <property type="project" value="UniProtKB-UniRule"/>
</dbReference>
<dbReference type="GO" id="GO:0009252">
    <property type="term" value="P:peptidoglycan biosynthetic process"/>
    <property type="evidence" value="ECO:0007669"/>
    <property type="project" value="UniProtKB-UniRule"/>
</dbReference>
<comment type="cofactor">
    <cofactor evidence="12">
        <name>Mg(2+)</name>
        <dbReference type="ChEBI" id="CHEBI:18420"/>
    </cofactor>
    <cofactor evidence="12">
        <name>Mn(2+)</name>
        <dbReference type="ChEBI" id="CHEBI:29035"/>
    </cofactor>
    <text evidence="12">Binds 2 magnesium or manganese ions per subunit.</text>
</comment>
<dbReference type="GO" id="GO:0046872">
    <property type="term" value="F:metal ion binding"/>
    <property type="evidence" value="ECO:0007669"/>
    <property type="project" value="UniProtKB-KW"/>
</dbReference>
<dbReference type="InterPro" id="IPR013815">
    <property type="entry name" value="ATP_grasp_subdomain_1"/>
</dbReference>
<evidence type="ECO:0000313" key="15">
    <source>
        <dbReference type="EMBL" id="CAB1129960.1"/>
    </source>
</evidence>
<feature type="binding site" evidence="12">
    <location>
        <position position="304"/>
    </location>
    <ligand>
        <name>Mg(2+)</name>
        <dbReference type="ChEBI" id="CHEBI:18420"/>
        <label>2</label>
    </ligand>
</feature>
<evidence type="ECO:0000256" key="10">
    <source>
        <dbReference type="HAMAP-Rule" id="MF_00047"/>
    </source>
</evidence>
<reference evidence="15 16" key="1">
    <citation type="submission" date="2020-02" db="EMBL/GenBank/DDBJ databases">
        <authorList>
            <person name="Hogendoorn C."/>
        </authorList>
    </citation>
    <scope>NUCLEOTIDE SEQUENCE [LARGE SCALE GENOMIC DNA]</scope>
    <source>
        <strain evidence="15">R501</strain>
    </source>
</reference>
<keyword evidence="9 10" id="KW-0961">Cell wall biogenesis/degradation</keyword>
<dbReference type="PANTHER" id="PTHR23132:SF23">
    <property type="entry name" value="D-ALANINE--D-ALANINE LIGASE B"/>
    <property type="match status" value="1"/>
</dbReference>
<protein>
    <recommendedName>
        <fullName evidence="10">D-alanine--D-alanine ligase</fullName>
        <ecNumber evidence="10">6.3.2.4</ecNumber>
    </recommendedName>
    <alternativeName>
        <fullName evidence="10">D-Ala-D-Ala ligase</fullName>
    </alternativeName>
    <alternativeName>
        <fullName evidence="10">D-alanylalanine synthetase</fullName>
    </alternativeName>
</protein>
<proteinExistence type="inferred from homology"/>
<feature type="active site" evidence="11">
    <location>
        <position position="315"/>
    </location>
</feature>
<evidence type="ECO:0000256" key="4">
    <source>
        <dbReference type="ARBA" id="ARBA00022598"/>
    </source>
</evidence>
<dbReference type="GO" id="GO:0005737">
    <property type="term" value="C:cytoplasm"/>
    <property type="evidence" value="ECO:0007669"/>
    <property type="project" value="UniProtKB-SubCell"/>
</dbReference>
<comment type="function">
    <text evidence="10">Cell wall formation.</text>
</comment>
<evidence type="ECO:0000256" key="7">
    <source>
        <dbReference type="ARBA" id="ARBA00022960"/>
    </source>
</evidence>
<feature type="active site" evidence="11">
    <location>
        <position position="17"/>
    </location>
</feature>
<dbReference type="Proteomes" id="UP000503399">
    <property type="component" value="Chromosome"/>
</dbReference>
<evidence type="ECO:0000256" key="2">
    <source>
        <dbReference type="ARBA" id="ARBA00010871"/>
    </source>
</evidence>
<organism evidence="15 16">
    <name type="scientific">Candidatus Hydrogenisulfobacillus filiaventi</name>
    <dbReference type="NCBI Taxonomy" id="2707344"/>
    <lineage>
        <taxon>Bacteria</taxon>
        <taxon>Bacillati</taxon>
        <taxon>Bacillota</taxon>
        <taxon>Clostridia</taxon>
        <taxon>Eubacteriales</taxon>
        <taxon>Clostridiales Family XVII. Incertae Sedis</taxon>
        <taxon>Candidatus Hydrogenisulfobacillus</taxon>
    </lineage>
</organism>
<evidence type="ECO:0000313" key="16">
    <source>
        <dbReference type="Proteomes" id="UP000503399"/>
    </source>
</evidence>
<dbReference type="EC" id="6.3.2.4" evidence="10"/>
<feature type="binding site" evidence="12">
    <location>
        <position position="304"/>
    </location>
    <ligand>
        <name>Mg(2+)</name>
        <dbReference type="ChEBI" id="CHEBI:18420"/>
        <label>1</label>
    </ligand>
</feature>
<evidence type="ECO:0000256" key="6">
    <source>
        <dbReference type="ARBA" id="ARBA00022840"/>
    </source>
</evidence>
<feature type="active site" evidence="11">
    <location>
        <position position="179"/>
    </location>
</feature>
<comment type="similarity">
    <text evidence="2 10">Belongs to the D-alanine--D-alanine ligase family.</text>
</comment>
<name>A0A6F8ZK31_9FIRM</name>
<dbReference type="InterPro" id="IPR011127">
    <property type="entry name" value="Dala_Dala_lig_N"/>
</dbReference>
<evidence type="ECO:0000256" key="8">
    <source>
        <dbReference type="ARBA" id="ARBA00022984"/>
    </source>
</evidence>
<dbReference type="PIRSF" id="PIRSF039102">
    <property type="entry name" value="Ddl/VanB"/>
    <property type="match status" value="1"/>
</dbReference>
<keyword evidence="16" id="KW-1185">Reference proteome</keyword>
<evidence type="ECO:0000256" key="5">
    <source>
        <dbReference type="ARBA" id="ARBA00022741"/>
    </source>
</evidence>
<comment type="subcellular location">
    <subcellularLocation>
        <location evidence="1 10">Cytoplasm</location>
    </subcellularLocation>
</comment>
<dbReference type="InterPro" id="IPR000291">
    <property type="entry name" value="D-Ala_lig_Van_CS"/>
</dbReference>
<dbReference type="PROSITE" id="PS50975">
    <property type="entry name" value="ATP_GRASP"/>
    <property type="match status" value="1"/>
</dbReference>
<dbReference type="SUPFAM" id="SSF52440">
    <property type="entry name" value="PreATP-grasp domain"/>
    <property type="match status" value="1"/>
</dbReference>
<sequence>MAPLPHVSVIMGGPSTEHAVSLASGRMVFEALDRSRYRVSALVIHRDGRWERTTDPAGVPLVPEGAPPRPRREEAIRGAALLADVDLAFLALHGTFGEDGTIQGFLETLGVPYTGSGRLASALAMDKVMAKRVFRQAGLPVAAEILVDRATWQADRSGVLAAVTALGPVVAIKPNVGGSSVGVSRAEGEAAAAEGLAAALAVAPAALVEPWLDGAEITVAVLEDADGEPRPLPPVAIRPRRGRFFDFASKYETGGADEICPAPLDPADAESLGALALEAHRALGARGLSRADFILTPGGPVLLEVNTLPGLTPNSLLPKAAAAAGLPFPRLVDRIVQRALAAV</sequence>
<dbReference type="EMBL" id="LR778114">
    <property type="protein sequence ID" value="CAB1129960.1"/>
    <property type="molecule type" value="Genomic_DNA"/>
</dbReference>